<feature type="non-terminal residue" evidence="3">
    <location>
        <position position="1"/>
    </location>
</feature>
<reference evidence="3" key="1">
    <citation type="submission" date="2018-05" db="EMBL/GenBank/DDBJ databases">
        <authorList>
            <person name="Lanie J.A."/>
            <person name="Ng W.-L."/>
            <person name="Kazmierczak K.M."/>
            <person name="Andrzejewski T.M."/>
            <person name="Davidsen T.M."/>
            <person name="Wayne K.J."/>
            <person name="Tettelin H."/>
            <person name="Glass J.I."/>
            <person name="Rusch D."/>
            <person name="Podicherti R."/>
            <person name="Tsui H.-C.T."/>
            <person name="Winkler M.E."/>
        </authorList>
    </citation>
    <scope>NUCLEOTIDE SEQUENCE</scope>
</reference>
<feature type="region of interest" description="Disordered" evidence="1">
    <location>
        <begin position="106"/>
        <end position="166"/>
    </location>
</feature>
<keyword evidence="2" id="KW-0472">Membrane</keyword>
<dbReference type="EMBL" id="UINC01049517">
    <property type="protein sequence ID" value="SVB61397.1"/>
    <property type="molecule type" value="Genomic_DNA"/>
</dbReference>
<accession>A0A382FGZ9</accession>
<feature type="transmembrane region" description="Helical" evidence="2">
    <location>
        <begin position="68"/>
        <end position="94"/>
    </location>
</feature>
<gene>
    <name evidence="3" type="ORF">METZ01_LOCUS214251</name>
</gene>
<keyword evidence="2" id="KW-0812">Transmembrane</keyword>
<dbReference type="AlphaFoldDB" id="A0A382FGZ9"/>
<evidence type="ECO:0000256" key="2">
    <source>
        <dbReference type="SAM" id="Phobius"/>
    </source>
</evidence>
<feature type="compositionally biased region" description="Polar residues" evidence="1">
    <location>
        <begin position="107"/>
        <end position="118"/>
    </location>
</feature>
<evidence type="ECO:0000313" key="3">
    <source>
        <dbReference type="EMBL" id="SVB61397.1"/>
    </source>
</evidence>
<proteinExistence type="predicted"/>
<protein>
    <submittedName>
        <fullName evidence="3">Uncharacterized protein</fullName>
    </submittedName>
</protein>
<organism evidence="3">
    <name type="scientific">marine metagenome</name>
    <dbReference type="NCBI Taxonomy" id="408172"/>
    <lineage>
        <taxon>unclassified sequences</taxon>
        <taxon>metagenomes</taxon>
        <taxon>ecological metagenomes</taxon>
    </lineage>
</organism>
<keyword evidence="2" id="KW-1133">Transmembrane helix</keyword>
<name>A0A382FGZ9_9ZZZZ</name>
<feature type="compositionally biased region" description="Basic and acidic residues" evidence="1">
    <location>
        <begin position="148"/>
        <end position="160"/>
    </location>
</feature>
<sequence length="166" mass="18297">RCNYIEDDGGSADDDDWIVVGTLCTQKMAEDRNRTGDGCPDGTYTWDTGGVEVLVYDVDKLLEGIFEAIVTALSSFGACCCGVVILIIGIILAFTMDDPETRYAGDNQDSNLFNQGTAETGVKASSAWDEKEDYIRKEETEEVEETKEEAPETDQREGEYKIPPPE</sequence>
<evidence type="ECO:0000256" key="1">
    <source>
        <dbReference type="SAM" id="MobiDB-lite"/>
    </source>
</evidence>